<dbReference type="SUPFAM" id="SSF53697">
    <property type="entry name" value="SIS domain"/>
    <property type="match status" value="1"/>
</dbReference>
<proteinExistence type="predicted"/>
<dbReference type="Pfam" id="PF01418">
    <property type="entry name" value="HTH_6"/>
    <property type="match status" value="1"/>
</dbReference>
<dbReference type="SUPFAM" id="SSF46689">
    <property type="entry name" value="Homeodomain-like"/>
    <property type="match status" value="1"/>
</dbReference>
<dbReference type="InterPro" id="IPR046348">
    <property type="entry name" value="SIS_dom_sf"/>
</dbReference>
<dbReference type="RefSeq" id="WP_089532214.1">
    <property type="nucleotide sequence ID" value="NZ_CP022437.1"/>
</dbReference>
<dbReference type="InterPro" id="IPR009057">
    <property type="entry name" value="Homeodomain-like_sf"/>
</dbReference>
<evidence type="ECO:0000256" key="2">
    <source>
        <dbReference type="ARBA" id="ARBA00023125"/>
    </source>
</evidence>
<dbReference type="InterPro" id="IPR047640">
    <property type="entry name" value="RpiR-like"/>
</dbReference>
<dbReference type="PANTHER" id="PTHR30514">
    <property type="entry name" value="GLUCOKINASE"/>
    <property type="match status" value="1"/>
</dbReference>
<dbReference type="PROSITE" id="PS51071">
    <property type="entry name" value="HTH_RPIR"/>
    <property type="match status" value="1"/>
</dbReference>
<evidence type="ECO:0000256" key="4">
    <source>
        <dbReference type="SAM" id="Coils"/>
    </source>
</evidence>
<evidence type="ECO:0000313" key="8">
    <source>
        <dbReference type="Proteomes" id="UP000204391"/>
    </source>
</evidence>
<keyword evidence="3" id="KW-0804">Transcription</keyword>
<feature type="domain" description="HTH rpiR-type" evidence="5">
    <location>
        <begin position="2"/>
        <end position="78"/>
    </location>
</feature>
<feature type="domain" description="SIS" evidence="6">
    <location>
        <begin position="124"/>
        <end position="265"/>
    </location>
</feature>
<dbReference type="Gene3D" id="3.40.50.10490">
    <property type="entry name" value="Glucose-6-phosphate isomerase like protein, domain 1"/>
    <property type="match status" value="1"/>
</dbReference>
<organism evidence="7 8">
    <name type="scientific">Virgibacillus necropolis</name>
    <dbReference type="NCBI Taxonomy" id="163877"/>
    <lineage>
        <taxon>Bacteria</taxon>
        <taxon>Bacillati</taxon>
        <taxon>Bacillota</taxon>
        <taxon>Bacilli</taxon>
        <taxon>Bacillales</taxon>
        <taxon>Bacillaceae</taxon>
        <taxon>Virgibacillus</taxon>
    </lineage>
</organism>
<dbReference type="GO" id="GO:0003677">
    <property type="term" value="F:DNA binding"/>
    <property type="evidence" value="ECO:0007669"/>
    <property type="project" value="UniProtKB-KW"/>
</dbReference>
<dbReference type="AlphaFoldDB" id="A0A221MCK4"/>
<dbReference type="GO" id="GO:0003700">
    <property type="term" value="F:DNA-binding transcription factor activity"/>
    <property type="evidence" value="ECO:0007669"/>
    <property type="project" value="InterPro"/>
</dbReference>
<evidence type="ECO:0000259" key="6">
    <source>
        <dbReference type="PROSITE" id="PS51464"/>
    </source>
</evidence>
<dbReference type="EMBL" id="CP022437">
    <property type="protein sequence ID" value="ASN05364.1"/>
    <property type="molecule type" value="Genomic_DNA"/>
</dbReference>
<dbReference type="CDD" id="cd05013">
    <property type="entry name" value="SIS_RpiR"/>
    <property type="match status" value="1"/>
</dbReference>
<dbReference type="InterPro" id="IPR000281">
    <property type="entry name" value="HTH_RpiR"/>
</dbReference>
<dbReference type="OrthoDB" id="2930at2"/>
<dbReference type="KEGG" id="vne:CFK40_10240"/>
<dbReference type="Pfam" id="PF01380">
    <property type="entry name" value="SIS"/>
    <property type="match status" value="1"/>
</dbReference>
<evidence type="ECO:0000256" key="1">
    <source>
        <dbReference type="ARBA" id="ARBA00023015"/>
    </source>
</evidence>
<evidence type="ECO:0000259" key="5">
    <source>
        <dbReference type="PROSITE" id="PS51071"/>
    </source>
</evidence>
<keyword evidence="2" id="KW-0238">DNA-binding</keyword>
<sequence>MERIYQKLYEKQATFSKSLQKVSSCLLNDPKLFIIYSATDAGKEMGVSETTVIRFCQQLGYKGYSDLQEEIRNNLLQKSSLSDYLEDKSVDTTKDQPIKSLMVNDMDNIEKTMKQLSEELLETAVSKIAIADRVLISGVRSSHALASWLAFSLDLIVGNTRLYQPNVDDILLRISELTEKSVFVAFSFHRYAIDTINIAKLAKEQGAFVIAITDSPISPITVYSSLILPVQLNVKSTLDVAPAVLSLTNSIVSTISLGNSDKFQKRAELFDSIKGHDFFA</sequence>
<reference evidence="7 8" key="1">
    <citation type="journal article" date="2003" name="Int. J. Syst. Evol. Microbiol.">
        <title>Virgibacillus carmonensis sp. nov., Virgibacillus necropolis sp. nov. and Virgibacillus picturae sp. nov., three novel species isolated from deteriorated mural paintings, transfer of the species of the genus salibacillus to Virgibacillus, as Virgibacillus marismortui comb. nov. and Virgibacillus salexigens comb. nov., and emended description of the genus Virgibacillus.</title>
        <authorList>
            <person name="Heyrman J."/>
            <person name="Logan N.A."/>
            <person name="Busse H.J."/>
            <person name="Balcaen A."/>
            <person name="Lebbe L."/>
            <person name="Rodriguez-Diaz M."/>
            <person name="Swings J."/>
            <person name="De Vos P."/>
        </authorList>
    </citation>
    <scope>NUCLEOTIDE SEQUENCE [LARGE SCALE GENOMIC DNA]</scope>
    <source>
        <strain evidence="7 8">LMG 19488</strain>
    </source>
</reference>
<dbReference type="GO" id="GO:0097367">
    <property type="term" value="F:carbohydrate derivative binding"/>
    <property type="evidence" value="ECO:0007669"/>
    <property type="project" value="InterPro"/>
</dbReference>
<keyword evidence="4" id="KW-0175">Coiled coil</keyword>
<dbReference type="InterPro" id="IPR035472">
    <property type="entry name" value="RpiR-like_SIS"/>
</dbReference>
<dbReference type="PROSITE" id="PS51464">
    <property type="entry name" value="SIS"/>
    <property type="match status" value="1"/>
</dbReference>
<dbReference type="InterPro" id="IPR036388">
    <property type="entry name" value="WH-like_DNA-bd_sf"/>
</dbReference>
<evidence type="ECO:0000313" key="7">
    <source>
        <dbReference type="EMBL" id="ASN05364.1"/>
    </source>
</evidence>
<dbReference type="Proteomes" id="UP000204391">
    <property type="component" value="Chromosome"/>
</dbReference>
<accession>A0A221MCK4</accession>
<dbReference type="Gene3D" id="1.10.10.10">
    <property type="entry name" value="Winged helix-like DNA-binding domain superfamily/Winged helix DNA-binding domain"/>
    <property type="match status" value="1"/>
</dbReference>
<name>A0A221MCK4_9BACI</name>
<keyword evidence="8" id="KW-1185">Reference proteome</keyword>
<keyword evidence="1" id="KW-0805">Transcription regulation</keyword>
<gene>
    <name evidence="7" type="ORF">CFK40_10240</name>
</gene>
<dbReference type="InterPro" id="IPR001347">
    <property type="entry name" value="SIS_dom"/>
</dbReference>
<dbReference type="GO" id="GO:1901135">
    <property type="term" value="P:carbohydrate derivative metabolic process"/>
    <property type="evidence" value="ECO:0007669"/>
    <property type="project" value="InterPro"/>
</dbReference>
<protein>
    <submittedName>
        <fullName evidence="7">Transcriptional regulator</fullName>
    </submittedName>
</protein>
<evidence type="ECO:0000256" key="3">
    <source>
        <dbReference type="ARBA" id="ARBA00023163"/>
    </source>
</evidence>
<feature type="coiled-coil region" evidence="4">
    <location>
        <begin position="99"/>
        <end position="126"/>
    </location>
</feature>